<gene>
    <name evidence="3" type="ORF">K435DRAFT_721077</name>
</gene>
<reference evidence="3 4" key="1">
    <citation type="journal article" date="2019" name="Nat. Ecol. Evol.">
        <title>Megaphylogeny resolves global patterns of mushroom evolution.</title>
        <authorList>
            <person name="Varga T."/>
            <person name="Krizsan K."/>
            <person name="Foldi C."/>
            <person name="Dima B."/>
            <person name="Sanchez-Garcia M."/>
            <person name="Sanchez-Ramirez S."/>
            <person name="Szollosi G.J."/>
            <person name="Szarkandi J.G."/>
            <person name="Papp V."/>
            <person name="Albert L."/>
            <person name="Andreopoulos W."/>
            <person name="Angelini C."/>
            <person name="Antonin V."/>
            <person name="Barry K.W."/>
            <person name="Bougher N.L."/>
            <person name="Buchanan P."/>
            <person name="Buyck B."/>
            <person name="Bense V."/>
            <person name="Catcheside P."/>
            <person name="Chovatia M."/>
            <person name="Cooper J."/>
            <person name="Damon W."/>
            <person name="Desjardin D."/>
            <person name="Finy P."/>
            <person name="Geml J."/>
            <person name="Haridas S."/>
            <person name="Hughes K."/>
            <person name="Justo A."/>
            <person name="Karasinski D."/>
            <person name="Kautmanova I."/>
            <person name="Kiss B."/>
            <person name="Kocsube S."/>
            <person name="Kotiranta H."/>
            <person name="LaButti K.M."/>
            <person name="Lechner B.E."/>
            <person name="Liimatainen K."/>
            <person name="Lipzen A."/>
            <person name="Lukacs Z."/>
            <person name="Mihaltcheva S."/>
            <person name="Morgado L.N."/>
            <person name="Niskanen T."/>
            <person name="Noordeloos M.E."/>
            <person name="Ohm R.A."/>
            <person name="Ortiz-Santana B."/>
            <person name="Ovrebo C."/>
            <person name="Racz N."/>
            <person name="Riley R."/>
            <person name="Savchenko A."/>
            <person name="Shiryaev A."/>
            <person name="Soop K."/>
            <person name="Spirin V."/>
            <person name="Szebenyi C."/>
            <person name="Tomsovsky M."/>
            <person name="Tulloss R.E."/>
            <person name="Uehling J."/>
            <person name="Grigoriev I.V."/>
            <person name="Vagvolgyi C."/>
            <person name="Papp T."/>
            <person name="Martin F.M."/>
            <person name="Miettinen O."/>
            <person name="Hibbett D.S."/>
            <person name="Nagy L.G."/>
        </authorList>
    </citation>
    <scope>NUCLEOTIDE SEQUENCE [LARGE SCALE GENOMIC DNA]</scope>
    <source>
        <strain evidence="3 4">CBS 962.96</strain>
    </source>
</reference>
<dbReference type="OrthoDB" id="338816at2759"/>
<accession>A0A4S8M758</accession>
<dbReference type="Pfam" id="PF06221">
    <property type="entry name" value="zf-C2HC5"/>
    <property type="match status" value="1"/>
</dbReference>
<dbReference type="InterPro" id="IPR009349">
    <property type="entry name" value="TRIP4/RQT4_C2HC5_Znf"/>
</dbReference>
<name>A0A4S8M758_DENBC</name>
<feature type="compositionally biased region" description="Polar residues" evidence="1">
    <location>
        <begin position="1"/>
        <end position="12"/>
    </location>
</feature>
<dbReference type="EMBL" id="ML179142">
    <property type="protein sequence ID" value="THU98146.1"/>
    <property type="molecule type" value="Genomic_DNA"/>
</dbReference>
<dbReference type="GO" id="GO:0072344">
    <property type="term" value="P:rescue of stalled ribosome"/>
    <property type="evidence" value="ECO:0007669"/>
    <property type="project" value="InterPro"/>
</dbReference>
<feature type="domain" description="TRIP4/RQT4 C2HC5-type zinc finger" evidence="2">
    <location>
        <begin position="67"/>
        <end position="115"/>
    </location>
</feature>
<sequence>MRQTPWTGSSLPSDRIKPSYSSKSNEKPRGKNATPSNEPPKSKDVRRLESLLSALRVSTVQTDPTGGCFCQAREHPLSSYSPICRSCGLVLCSLNQPSFSCPHCSSTLLAGNQRDIFISRIETQISDVLEKEAAERERILEEARRQAGAFPALSSNANILSNKSSQNLSINAPTPQPAAARKVMSLTGKGRKGKVVMSSYTPVSSRPASRSESEVEPVEEEQVRVPPPANQTDFSRRAPDAARPWANLRGGDTKYTPSRISRGKETKSRRNNKGKTDEGKQADS</sequence>
<evidence type="ECO:0000256" key="1">
    <source>
        <dbReference type="SAM" id="MobiDB-lite"/>
    </source>
</evidence>
<evidence type="ECO:0000259" key="2">
    <source>
        <dbReference type="Pfam" id="PF06221"/>
    </source>
</evidence>
<dbReference type="GO" id="GO:0005634">
    <property type="term" value="C:nucleus"/>
    <property type="evidence" value="ECO:0007669"/>
    <property type="project" value="InterPro"/>
</dbReference>
<evidence type="ECO:0000313" key="3">
    <source>
        <dbReference type="EMBL" id="THU98146.1"/>
    </source>
</evidence>
<proteinExistence type="predicted"/>
<dbReference type="Proteomes" id="UP000297245">
    <property type="component" value="Unassembled WGS sequence"/>
</dbReference>
<feature type="compositionally biased region" description="Basic and acidic residues" evidence="1">
    <location>
        <begin position="262"/>
        <end position="284"/>
    </location>
</feature>
<feature type="region of interest" description="Disordered" evidence="1">
    <location>
        <begin position="186"/>
        <end position="284"/>
    </location>
</feature>
<dbReference type="GO" id="GO:0008270">
    <property type="term" value="F:zinc ion binding"/>
    <property type="evidence" value="ECO:0007669"/>
    <property type="project" value="InterPro"/>
</dbReference>
<protein>
    <recommendedName>
        <fullName evidence="2">TRIP4/RQT4 C2HC5-type zinc finger domain-containing protein</fullName>
    </recommendedName>
</protein>
<dbReference type="GO" id="GO:0180022">
    <property type="term" value="C:RQC-trigger complex"/>
    <property type="evidence" value="ECO:0007669"/>
    <property type="project" value="InterPro"/>
</dbReference>
<organism evidence="3 4">
    <name type="scientific">Dendrothele bispora (strain CBS 962.96)</name>
    <dbReference type="NCBI Taxonomy" id="1314807"/>
    <lineage>
        <taxon>Eukaryota</taxon>
        <taxon>Fungi</taxon>
        <taxon>Dikarya</taxon>
        <taxon>Basidiomycota</taxon>
        <taxon>Agaricomycotina</taxon>
        <taxon>Agaricomycetes</taxon>
        <taxon>Agaricomycetidae</taxon>
        <taxon>Agaricales</taxon>
        <taxon>Agaricales incertae sedis</taxon>
        <taxon>Dendrothele</taxon>
    </lineage>
</organism>
<evidence type="ECO:0000313" key="4">
    <source>
        <dbReference type="Proteomes" id="UP000297245"/>
    </source>
</evidence>
<dbReference type="AlphaFoldDB" id="A0A4S8M758"/>
<feature type="region of interest" description="Disordered" evidence="1">
    <location>
        <begin position="1"/>
        <end position="45"/>
    </location>
</feature>
<keyword evidence="4" id="KW-1185">Reference proteome</keyword>